<feature type="compositionally biased region" description="Low complexity" evidence="1">
    <location>
        <begin position="20"/>
        <end position="34"/>
    </location>
</feature>
<name>A0A151GB76_DRECN</name>
<feature type="compositionally biased region" description="Low complexity" evidence="1">
    <location>
        <begin position="75"/>
        <end position="100"/>
    </location>
</feature>
<dbReference type="InParanoid" id="A0A151GB76"/>
<reference evidence="3 4" key="1">
    <citation type="journal article" date="2016" name="Sci. Rep.">
        <title>Insights into Adaptations to a Near-Obligate Nematode Endoparasitic Lifestyle from the Finished Genome of Drechmeria coniospora.</title>
        <authorList>
            <person name="Zhang L."/>
            <person name="Zhou Z."/>
            <person name="Guo Q."/>
            <person name="Fokkens L."/>
            <person name="Miskei M."/>
            <person name="Pocsi I."/>
            <person name="Zhang W."/>
            <person name="Chen M."/>
            <person name="Wang L."/>
            <person name="Sun Y."/>
            <person name="Donzelli B.G."/>
            <person name="Gibson D.M."/>
            <person name="Nelson D.R."/>
            <person name="Luo J.G."/>
            <person name="Rep M."/>
            <person name="Liu H."/>
            <person name="Yang S."/>
            <person name="Wang J."/>
            <person name="Krasnoff S.B."/>
            <person name="Xu Y."/>
            <person name="Molnar I."/>
            <person name="Lin M."/>
        </authorList>
    </citation>
    <scope>NUCLEOTIDE SEQUENCE [LARGE SCALE GENOMIC DNA]</scope>
    <source>
        <strain evidence="3 4">ARSEF 6962</strain>
    </source>
</reference>
<accession>A0A151GB76</accession>
<evidence type="ECO:0000256" key="1">
    <source>
        <dbReference type="SAM" id="MobiDB-lite"/>
    </source>
</evidence>
<dbReference type="EMBL" id="LAYC01000003">
    <property type="protein sequence ID" value="KYK54357.1"/>
    <property type="molecule type" value="Genomic_DNA"/>
</dbReference>
<dbReference type="Proteomes" id="UP000076580">
    <property type="component" value="Chromosome 03"/>
</dbReference>
<evidence type="ECO:0000256" key="2">
    <source>
        <dbReference type="SAM" id="Phobius"/>
    </source>
</evidence>
<keyword evidence="2" id="KW-0472">Membrane</keyword>
<feature type="region of interest" description="Disordered" evidence="1">
    <location>
        <begin position="14"/>
        <end position="34"/>
    </location>
</feature>
<comment type="caution">
    <text evidence="3">The sequence shown here is derived from an EMBL/GenBank/DDBJ whole genome shotgun (WGS) entry which is preliminary data.</text>
</comment>
<gene>
    <name evidence="3" type="ORF">DCS_06314</name>
</gene>
<feature type="region of interest" description="Disordered" evidence="1">
    <location>
        <begin position="71"/>
        <end position="100"/>
    </location>
</feature>
<sequence>MASASAVAIRLGGASTRVTRSPARPLARSPARPLTDLARRASPVGLAPVSLVIAVLPSRAGVLCLPRHRRRRRALPSSSCLAAAASRPGAPSSVPRPLLG</sequence>
<proteinExistence type="predicted"/>
<keyword evidence="4" id="KW-1185">Reference proteome</keyword>
<dbReference type="GeneID" id="63718957"/>
<dbReference type="AlphaFoldDB" id="A0A151GB76"/>
<evidence type="ECO:0000313" key="3">
    <source>
        <dbReference type="EMBL" id="KYK54357.1"/>
    </source>
</evidence>
<dbReference type="RefSeq" id="XP_040653709.1">
    <property type="nucleotide sequence ID" value="XM_040803605.1"/>
</dbReference>
<evidence type="ECO:0000313" key="4">
    <source>
        <dbReference type="Proteomes" id="UP000076580"/>
    </source>
</evidence>
<organism evidence="3 4">
    <name type="scientific">Drechmeria coniospora</name>
    <name type="common">Nematophagous fungus</name>
    <name type="synonym">Meria coniospora</name>
    <dbReference type="NCBI Taxonomy" id="98403"/>
    <lineage>
        <taxon>Eukaryota</taxon>
        <taxon>Fungi</taxon>
        <taxon>Dikarya</taxon>
        <taxon>Ascomycota</taxon>
        <taxon>Pezizomycotina</taxon>
        <taxon>Sordariomycetes</taxon>
        <taxon>Hypocreomycetidae</taxon>
        <taxon>Hypocreales</taxon>
        <taxon>Ophiocordycipitaceae</taxon>
        <taxon>Drechmeria</taxon>
    </lineage>
</organism>
<protein>
    <submittedName>
        <fullName evidence="3">Uncharacterized protein</fullName>
    </submittedName>
</protein>
<keyword evidence="2" id="KW-1133">Transmembrane helix</keyword>
<keyword evidence="2" id="KW-0812">Transmembrane</keyword>
<feature type="transmembrane region" description="Helical" evidence="2">
    <location>
        <begin position="44"/>
        <end position="65"/>
    </location>
</feature>